<dbReference type="STRING" id="1211777.BN77_p11043"/>
<dbReference type="SUPFAM" id="SSF51735">
    <property type="entry name" value="NAD(P)-binding Rossmann-fold domains"/>
    <property type="match status" value="1"/>
</dbReference>
<reference evidence="3 4" key="1">
    <citation type="journal article" date="2013" name="Genome Announc.">
        <title>Draft Genome Sequence of Rhizobium mesoamericanum STM3625, a Nitrogen-Fixing Symbiont of Mimosa pudica Isolated in French Guiana (South America).</title>
        <authorList>
            <person name="Moulin L."/>
            <person name="Mornico D."/>
            <person name="Melkonian R."/>
            <person name="Klonowska A."/>
        </authorList>
    </citation>
    <scope>NUCLEOTIDE SEQUENCE [LARGE SCALE GENOMIC DNA]</scope>
    <source>
        <strain evidence="3 4">STM3625</strain>
    </source>
</reference>
<accession>K0PP51</accession>
<dbReference type="PANTHER" id="PTHR43477">
    <property type="entry name" value="DIHYDROANTICAPSIN 7-DEHYDROGENASE"/>
    <property type="match status" value="1"/>
</dbReference>
<dbReference type="GO" id="GO:0016491">
    <property type="term" value="F:oxidoreductase activity"/>
    <property type="evidence" value="ECO:0007669"/>
    <property type="project" value="UniProtKB-KW"/>
</dbReference>
<dbReference type="PANTHER" id="PTHR43477:SF1">
    <property type="entry name" value="DIHYDROANTICAPSIN 7-DEHYDROGENASE"/>
    <property type="match status" value="1"/>
</dbReference>
<keyword evidence="4" id="KW-1185">Reference proteome</keyword>
<keyword evidence="2" id="KW-0560">Oxidoreductase</keyword>
<dbReference type="AlphaFoldDB" id="K0PP51"/>
<dbReference type="CDD" id="cd05233">
    <property type="entry name" value="SDR_c"/>
    <property type="match status" value="1"/>
</dbReference>
<dbReference type="RefSeq" id="WP_007537266.1">
    <property type="nucleotide sequence ID" value="NZ_HF536773.1"/>
</dbReference>
<dbReference type="eggNOG" id="COG1028">
    <property type="taxonomic scope" value="Bacteria"/>
</dbReference>
<evidence type="ECO:0000256" key="1">
    <source>
        <dbReference type="ARBA" id="ARBA00006484"/>
    </source>
</evidence>
<evidence type="ECO:0000313" key="3">
    <source>
        <dbReference type="EMBL" id="CCM78376.1"/>
    </source>
</evidence>
<evidence type="ECO:0000256" key="2">
    <source>
        <dbReference type="ARBA" id="ARBA00023002"/>
    </source>
</evidence>
<dbReference type="Proteomes" id="UP000009319">
    <property type="component" value="Unassembled WGS sequence"/>
</dbReference>
<organism evidence="3 4">
    <name type="scientific">Rhizobium mesoamericanum STM3625</name>
    <dbReference type="NCBI Taxonomy" id="1211777"/>
    <lineage>
        <taxon>Bacteria</taxon>
        <taxon>Pseudomonadati</taxon>
        <taxon>Pseudomonadota</taxon>
        <taxon>Alphaproteobacteria</taxon>
        <taxon>Hyphomicrobiales</taxon>
        <taxon>Rhizobiaceae</taxon>
        <taxon>Rhizobium/Agrobacterium group</taxon>
        <taxon>Rhizobium</taxon>
    </lineage>
</organism>
<dbReference type="EMBL" id="CANI01000039">
    <property type="protein sequence ID" value="CCM78376.1"/>
    <property type="molecule type" value="Genomic_DNA"/>
</dbReference>
<dbReference type="InterPro" id="IPR002347">
    <property type="entry name" value="SDR_fam"/>
</dbReference>
<dbReference type="Gene3D" id="3.40.50.720">
    <property type="entry name" value="NAD(P)-binding Rossmann-like Domain"/>
    <property type="match status" value="1"/>
</dbReference>
<name>K0PP51_9HYPH</name>
<sequence length="234" mass="24418">MDRHAHVVVIGGTSGIGLATALSSIQANNHTTIVGRDSAKLSDALSKLGEMAHGETADASDRSAMDSLYARLSPIDHLIIAASGGAGAGPFGSIAAEDVRRGFEAKFWVQFNAAQAALPRLNRDGSITFITAASSRFANPGTSGLAAINGAIERLVPTLARELAPIRVNAISPGVIDTPWWSDKPTNMFEQQARKAPLGRAGQPNEVAEAALFLARNKFITGVVLDVDGGLHLT</sequence>
<comment type="similarity">
    <text evidence="1">Belongs to the short-chain dehydrogenases/reductases (SDR) family.</text>
</comment>
<dbReference type="HOGENOM" id="CLU_010194_1_2_5"/>
<dbReference type="InterPro" id="IPR051122">
    <property type="entry name" value="SDR_DHRS6-like"/>
</dbReference>
<proteinExistence type="inferred from homology"/>
<dbReference type="Pfam" id="PF13561">
    <property type="entry name" value="adh_short_C2"/>
    <property type="match status" value="1"/>
</dbReference>
<dbReference type="InterPro" id="IPR036291">
    <property type="entry name" value="NAD(P)-bd_dom_sf"/>
</dbReference>
<dbReference type="PRINTS" id="PR00081">
    <property type="entry name" value="GDHRDH"/>
</dbReference>
<protein>
    <submittedName>
        <fullName evidence="3">Short-chain dehydrogenase/reductase SDR</fullName>
    </submittedName>
</protein>
<gene>
    <name evidence="3" type="ORF">BN77_p11043</name>
</gene>
<evidence type="ECO:0000313" key="4">
    <source>
        <dbReference type="Proteomes" id="UP000009319"/>
    </source>
</evidence>
<comment type="caution">
    <text evidence="3">The sequence shown here is derived from an EMBL/GenBank/DDBJ whole genome shotgun (WGS) entry which is preliminary data.</text>
</comment>